<accession>A0A6J4IW40</accession>
<dbReference type="PANTHER" id="PTHR19136:SF81">
    <property type="entry name" value="MOLYBDENUM COFACTOR GUANYLYLTRANSFERASE"/>
    <property type="match status" value="1"/>
</dbReference>
<dbReference type="GO" id="GO:0016779">
    <property type="term" value="F:nucleotidyltransferase activity"/>
    <property type="evidence" value="ECO:0007669"/>
    <property type="project" value="UniProtKB-ARBA"/>
</dbReference>
<dbReference type="Pfam" id="PF12804">
    <property type="entry name" value="NTP_transf_3"/>
    <property type="match status" value="1"/>
</dbReference>
<proteinExistence type="predicted"/>
<dbReference type="SUPFAM" id="SSF53448">
    <property type="entry name" value="Nucleotide-diphospho-sugar transferases"/>
    <property type="match status" value="1"/>
</dbReference>
<dbReference type="PANTHER" id="PTHR19136">
    <property type="entry name" value="MOLYBDENUM COFACTOR GUANYLYLTRANSFERASE"/>
    <property type="match status" value="1"/>
</dbReference>
<dbReference type="EMBL" id="CADCTB010000173">
    <property type="protein sequence ID" value="CAA9262415.1"/>
    <property type="molecule type" value="Genomic_DNA"/>
</dbReference>
<dbReference type="InterPro" id="IPR029044">
    <property type="entry name" value="Nucleotide-diphossugar_trans"/>
</dbReference>
<gene>
    <name evidence="3" type="ORF">AVDCRST_MAG10-2825</name>
</gene>
<evidence type="ECO:0000313" key="3">
    <source>
        <dbReference type="EMBL" id="CAA9262415.1"/>
    </source>
</evidence>
<keyword evidence="1" id="KW-0808">Transferase</keyword>
<protein>
    <recommendedName>
        <fullName evidence="2">MobA-like NTP transferase domain-containing protein</fullName>
    </recommendedName>
</protein>
<evidence type="ECO:0000259" key="2">
    <source>
        <dbReference type="Pfam" id="PF12804"/>
    </source>
</evidence>
<sequence length="187" mass="18728">MGGLDKAALQVGGITLLDRVLAAARPVCDRLVVVGPARATDVVDVEFVSEAAPGGGPVPAILAGVEVIGPEYDVVLVLAVDLPLLTTGDLRRLVAALHSSGAAAASSAEEDGPNPLLAAYRVPDLSARAASLGLGRGAPARHLLPAGPALVDLGPAALNVNRPEDLAAAELLAAHDHQPPKSAPKTP</sequence>
<dbReference type="Gene3D" id="3.90.550.10">
    <property type="entry name" value="Spore Coat Polysaccharide Biosynthesis Protein SpsA, Chain A"/>
    <property type="match status" value="1"/>
</dbReference>
<organism evidence="3">
    <name type="scientific">uncultured Acidimicrobiales bacterium</name>
    <dbReference type="NCBI Taxonomy" id="310071"/>
    <lineage>
        <taxon>Bacteria</taxon>
        <taxon>Bacillati</taxon>
        <taxon>Actinomycetota</taxon>
        <taxon>Acidimicrobiia</taxon>
        <taxon>Acidimicrobiales</taxon>
        <taxon>environmental samples</taxon>
    </lineage>
</organism>
<name>A0A6J4IW40_9ACTN</name>
<evidence type="ECO:0000256" key="1">
    <source>
        <dbReference type="ARBA" id="ARBA00022679"/>
    </source>
</evidence>
<reference evidence="3" key="1">
    <citation type="submission" date="2020-02" db="EMBL/GenBank/DDBJ databases">
        <authorList>
            <person name="Meier V. D."/>
        </authorList>
    </citation>
    <scope>NUCLEOTIDE SEQUENCE</scope>
    <source>
        <strain evidence="3">AVDCRST_MAG10</strain>
    </source>
</reference>
<dbReference type="InterPro" id="IPR025877">
    <property type="entry name" value="MobA-like_NTP_Trfase"/>
</dbReference>
<dbReference type="AlphaFoldDB" id="A0A6J4IW40"/>
<feature type="domain" description="MobA-like NTP transferase" evidence="2">
    <location>
        <begin position="1"/>
        <end position="129"/>
    </location>
</feature>